<sequence length="631" mass="72863">MSFQFTNPNQNQKFKSPSQIFSNLNSKNRLNDKTHGRQFPFSHSEQDKSKDHFKVQKNIQEEKINTELFRFSEDVDTASTPKVKPNFISKPDVAIQKADSLPNFNSLPDKQFRGSSSPHPPVINDPLPMNNERFTIDTKNFPSYINDYIHSYESRMDEFYKLQLQFLKQVSNNESNNSQTIRKSKNQTLVLQKQINELKQKLDKTEKELNAQIDNKESRDNQLSTLENSKASIFEALNNVKEQKKLLERDLQNSLVFVKENEILLKDSKEREVKVKELMNDLDKCNKQVLGLTTREAKLSSEMTVATNTIKNLENKCLELESDLILKTKELAQSNTKITTLLTEIELEREKIVNQQESAGKYEASILNQLAEKNSIIATLESEIDNYKKDLKGVNTKLESLYSSNSSTSKEFQKTVDKLTLEINSKHQDIVKLQSKIESVTNERNSSQKELLDTNELICKKEQEIILLKKSCEALHVELSSIQTEKALVVQDLSQKLSSITQQLESYKLENASISETSKITTTEYHALLTKYTELEAINTSIAIQNKELQSEKESLHHEISSQIESTKHLEQQIKELKNGKLIEQLKSENTNLKNQLSELKMNYENELHQKKRQKTKRVKQEPVDLFEPSW</sequence>
<protein>
    <submittedName>
        <fullName evidence="3">Uncharacterized protein</fullName>
    </submittedName>
</protein>
<organism evidence="3 4">
    <name type="scientific">Boothiomyces macroporosus</name>
    <dbReference type="NCBI Taxonomy" id="261099"/>
    <lineage>
        <taxon>Eukaryota</taxon>
        <taxon>Fungi</taxon>
        <taxon>Fungi incertae sedis</taxon>
        <taxon>Chytridiomycota</taxon>
        <taxon>Chytridiomycota incertae sedis</taxon>
        <taxon>Chytridiomycetes</taxon>
        <taxon>Rhizophydiales</taxon>
        <taxon>Terramycetaceae</taxon>
        <taxon>Boothiomyces</taxon>
    </lineage>
</organism>
<dbReference type="Gene3D" id="1.10.287.1490">
    <property type="match status" value="1"/>
</dbReference>
<feature type="region of interest" description="Disordered" evidence="2">
    <location>
        <begin position="609"/>
        <end position="631"/>
    </location>
</feature>
<comment type="caution">
    <text evidence="3">The sequence shown here is derived from an EMBL/GenBank/DDBJ whole genome shotgun (WGS) entry which is preliminary data.</text>
</comment>
<dbReference type="Proteomes" id="UP001210925">
    <property type="component" value="Unassembled WGS sequence"/>
</dbReference>
<keyword evidence="1" id="KW-0175">Coiled coil</keyword>
<evidence type="ECO:0000256" key="1">
    <source>
        <dbReference type="SAM" id="Coils"/>
    </source>
</evidence>
<evidence type="ECO:0000313" key="4">
    <source>
        <dbReference type="Proteomes" id="UP001210925"/>
    </source>
</evidence>
<feature type="coiled-coil region" evidence="1">
    <location>
        <begin position="181"/>
        <end position="250"/>
    </location>
</feature>
<gene>
    <name evidence="3" type="ORF">HK103_005924</name>
</gene>
<name>A0AAD5ULN6_9FUNG</name>
<dbReference type="AlphaFoldDB" id="A0AAD5ULN6"/>
<evidence type="ECO:0000313" key="3">
    <source>
        <dbReference type="EMBL" id="KAJ3261316.1"/>
    </source>
</evidence>
<accession>A0AAD5ULN6</accession>
<proteinExistence type="predicted"/>
<feature type="region of interest" description="Disordered" evidence="2">
    <location>
        <begin position="1"/>
        <end position="52"/>
    </location>
</feature>
<reference evidence="3" key="1">
    <citation type="submission" date="2020-05" db="EMBL/GenBank/DDBJ databases">
        <title>Phylogenomic resolution of chytrid fungi.</title>
        <authorList>
            <person name="Stajich J.E."/>
            <person name="Amses K."/>
            <person name="Simmons R."/>
            <person name="Seto K."/>
            <person name="Myers J."/>
            <person name="Bonds A."/>
            <person name="Quandt C.A."/>
            <person name="Barry K."/>
            <person name="Liu P."/>
            <person name="Grigoriev I."/>
            <person name="Longcore J.E."/>
            <person name="James T.Y."/>
        </authorList>
    </citation>
    <scope>NUCLEOTIDE SEQUENCE</scope>
    <source>
        <strain evidence="3">PLAUS21</strain>
    </source>
</reference>
<feature type="coiled-coil region" evidence="1">
    <location>
        <begin position="370"/>
        <end position="450"/>
    </location>
</feature>
<feature type="compositionally biased region" description="Polar residues" evidence="2">
    <location>
        <begin position="1"/>
        <end position="28"/>
    </location>
</feature>
<evidence type="ECO:0000256" key="2">
    <source>
        <dbReference type="SAM" id="MobiDB-lite"/>
    </source>
</evidence>
<feature type="coiled-coil region" evidence="1">
    <location>
        <begin position="296"/>
        <end position="330"/>
    </location>
</feature>
<keyword evidence="4" id="KW-1185">Reference proteome</keyword>
<dbReference type="EMBL" id="JADGKB010000006">
    <property type="protein sequence ID" value="KAJ3261316.1"/>
    <property type="molecule type" value="Genomic_DNA"/>
</dbReference>